<proteinExistence type="inferred from homology"/>
<sequence length="208" mass="21509">MAQSTYVRGFWKEAQNITDPNFNLEDAFGPDPTPQKPKERPVNPKKPGSGGELDLLDAFGPDPKKPSSGDSGGFGFDLEDALKPGSTLEPKKPAVKPPSGGGGGNFDDKDLFDVSDGGYKPDGGRSGGRVVDPGYDNQGGADQPQAESSGPIAGIISAVGVALVGAASSYFAYQKKKLCFKMQGGADPESGKGHQGGRSDNQVTFEGT</sequence>
<comment type="similarity">
    <text evidence="2">Belongs to the CD99 family.</text>
</comment>
<accession>A0AAV9RPY3</accession>
<evidence type="ECO:0000256" key="3">
    <source>
        <dbReference type="ARBA" id="ARBA00022692"/>
    </source>
</evidence>
<dbReference type="Proteomes" id="UP001311232">
    <property type="component" value="Unassembled WGS sequence"/>
</dbReference>
<reference evidence="9 10" key="1">
    <citation type="submission" date="2021-06" db="EMBL/GenBank/DDBJ databases">
        <authorList>
            <person name="Palmer J.M."/>
        </authorList>
    </citation>
    <scope>NUCLEOTIDE SEQUENCE [LARGE SCALE GENOMIC DNA]</scope>
    <source>
        <strain evidence="9 10">MEX-2019</strain>
        <tissue evidence="9">Muscle</tissue>
    </source>
</reference>
<keyword evidence="5 8" id="KW-1133">Transmembrane helix</keyword>
<protein>
    <recommendedName>
        <fullName evidence="11">CD99 antigen-like protein 2</fullName>
    </recommendedName>
</protein>
<evidence type="ECO:0000256" key="7">
    <source>
        <dbReference type="SAM" id="MobiDB-lite"/>
    </source>
</evidence>
<evidence type="ECO:0000256" key="6">
    <source>
        <dbReference type="ARBA" id="ARBA00023136"/>
    </source>
</evidence>
<comment type="caution">
    <text evidence="9">The sequence shown here is derived from an EMBL/GenBank/DDBJ whole genome shotgun (WGS) entry which is preliminary data.</text>
</comment>
<comment type="subcellular location">
    <subcellularLocation>
        <location evidence="1">Membrane</location>
        <topology evidence="1">Single-pass type I membrane protein</topology>
    </subcellularLocation>
</comment>
<dbReference type="AlphaFoldDB" id="A0AAV9RPY3"/>
<dbReference type="InterPro" id="IPR022078">
    <property type="entry name" value="CD99L2"/>
</dbReference>
<evidence type="ECO:0000256" key="1">
    <source>
        <dbReference type="ARBA" id="ARBA00004479"/>
    </source>
</evidence>
<name>A0AAV9RPY3_9TELE</name>
<keyword evidence="10" id="KW-1185">Reference proteome</keyword>
<feature type="transmembrane region" description="Helical" evidence="8">
    <location>
        <begin position="152"/>
        <end position="173"/>
    </location>
</feature>
<gene>
    <name evidence="9" type="ORF">CRENBAI_024685</name>
</gene>
<keyword evidence="6 8" id="KW-0472">Membrane</keyword>
<evidence type="ECO:0000256" key="4">
    <source>
        <dbReference type="ARBA" id="ARBA00022729"/>
    </source>
</evidence>
<keyword evidence="3 8" id="KW-0812">Transmembrane</keyword>
<dbReference type="GO" id="GO:0034109">
    <property type="term" value="P:homotypic cell-cell adhesion"/>
    <property type="evidence" value="ECO:0007669"/>
    <property type="project" value="TreeGrafter"/>
</dbReference>
<evidence type="ECO:0008006" key="11">
    <source>
        <dbReference type="Google" id="ProtNLM"/>
    </source>
</evidence>
<dbReference type="PANTHER" id="PTHR15076:SF15">
    <property type="entry name" value="CD99 ANTIGEN"/>
    <property type="match status" value="1"/>
</dbReference>
<evidence type="ECO:0000313" key="9">
    <source>
        <dbReference type="EMBL" id="KAK5610912.1"/>
    </source>
</evidence>
<evidence type="ECO:0000256" key="2">
    <source>
        <dbReference type="ARBA" id="ARBA00008763"/>
    </source>
</evidence>
<evidence type="ECO:0000256" key="8">
    <source>
        <dbReference type="SAM" id="Phobius"/>
    </source>
</evidence>
<dbReference type="GO" id="GO:2000391">
    <property type="term" value="P:positive regulation of neutrophil extravasation"/>
    <property type="evidence" value="ECO:0007669"/>
    <property type="project" value="TreeGrafter"/>
</dbReference>
<dbReference type="Pfam" id="PF12301">
    <property type="entry name" value="CD99L2"/>
    <property type="match status" value="1"/>
</dbReference>
<evidence type="ECO:0000313" key="10">
    <source>
        <dbReference type="Proteomes" id="UP001311232"/>
    </source>
</evidence>
<feature type="region of interest" description="Disordered" evidence="7">
    <location>
        <begin position="1"/>
        <end position="149"/>
    </location>
</feature>
<organism evidence="9 10">
    <name type="scientific">Crenichthys baileyi</name>
    <name type="common">White River springfish</name>
    <dbReference type="NCBI Taxonomy" id="28760"/>
    <lineage>
        <taxon>Eukaryota</taxon>
        <taxon>Metazoa</taxon>
        <taxon>Chordata</taxon>
        <taxon>Craniata</taxon>
        <taxon>Vertebrata</taxon>
        <taxon>Euteleostomi</taxon>
        <taxon>Actinopterygii</taxon>
        <taxon>Neopterygii</taxon>
        <taxon>Teleostei</taxon>
        <taxon>Neoteleostei</taxon>
        <taxon>Acanthomorphata</taxon>
        <taxon>Ovalentaria</taxon>
        <taxon>Atherinomorphae</taxon>
        <taxon>Cyprinodontiformes</taxon>
        <taxon>Goodeidae</taxon>
        <taxon>Crenichthys</taxon>
    </lineage>
</organism>
<evidence type="ECO:0000256" key="5">
    <source>
        <dbReference type="ARBA" id="ARBA00022989"/>
    </source>
</evidence>
<dbReference type="EMBL" id="JAHHUM010001518">
    <property type="protein sequence ID" value="KAK5610912.1"/>
    <property type="molecule type" value="Genomic_DNA"/>
</dbReference>
<dbReference type="PANTHER" id="PTHR15076">
    <property type="entry name" value="CD99/MIC2 PROTEIN RELATED"/>
    <property type="match status" value="1"/>
</dbReference>
<dbReference type="GO" id="GO:0072683">
    <property type="term" value="P:T cell extravasation"/>
    <property type="evidence" value="ECO:0007669"/>
    <property type="project" value="TreeGrafter"/>
</dbReference>
<feature type="region of interest" description="Disordered" evidence="7">
    <location>
        <begin position="183"/>
        <end position="208"/>
    </location>
</feature>
<feature type="compositionally biased region" description="Polar residues" evidence="7">
    <location>
        <begin position="198"/>
        <end position="208"/>
    </location>
</feature>
<keyword evidence="4" id="KW-0732">Signal</keyword>
<dbReference type="GO" id="GO:0005886">
    <property type="term" value="C:plasma membrane"/>
    <property type="evidence" value="ECO:0007669"/>
    <property type="project" value="TreeGrafter"/>
</dbReference>